<organism evidence="1 2">
    <name type="scientific">Parnassius apollo</name>
    <name type="common">Apollo butterfly</name>
    <name type="synonym">Papilio apollo</name>
    <dbReference type="NCBI Taxonomy" id="110799"/>
    <lineage>
        <taxon>Eukaryota</taxon>
        <taxon>Metazoa</taxon>
        <taxon>Ecdysozoa</taxon>
        <taxon>Arthropoda</taxon>
        <taxon>Hexapoda</taxon>
        <taxon>Insecta</taxon>
        <taxon>Pterygota</taxon>
        <taxon>Neoptera</taxon>
        <taxon>Endopterygota</taxon>
        <taxon>Lepidoptera</taxon>
        <taxon>Glossata</taxon>
        <taxon>Ditrysia</taxon>
        <taxon>Papilionoidea</taxon>
        <taxon>Papilionidae</taxon>
        <taxon>Parnassiinae</taxon>
        <taxon>Parnassini</taxon>
        <taxon>Parnassius</taxon>
        <taxon>Parnassius</taxon>
    </lineage>
</organism>
<dbReference type="EMBL" id="CAJQZP010000945">
    <property type="protein sequence ID" value="CAG5000726.1"/>
    <property type="molecule type" value="Genomic_DNA"/>
</dbReference>
<accession>A0A8S3X3W7</accession>
<protein>
    <submittedName>
        <fullName evidence="1">(apollo) hypothetical protein</fullName>
    </submittedName>
</protein>
<comment type="caution">
    <text evidence="1">The sequence shown here is derived from an EMBL/GenBank/DDBJ whole genome shotgun (WGS) entry which is preliminary data.</text>
</comment>
<dbReference type="OrthoDB" id="6770266at2759"/>
<evidence type="ECO:0000313" key="1">
    <source>
        <dbReference type="EMBL" id="CAG5000726.1"/>
    </source>
</evidence>
<evidence type="ECO:0000313" key="2">
    <source>
        <dbReference type="Proteomes" id="UP000691718"/>
    </source>
</evidence>
<dbReference type="Proteomes" id="UP000691718">
    <property type="component" value="Unassembled WGS sequence"/>
</dbReference>
<name>A0A8S3X3W7_PARAO</name>
<keyword evidence="2" id="KW-1185">Reference proteome</keyword>
<gene>
    <name evidence="1" type="ORF">PAPOLLO_LOCUS13779</name>
</gene>
<dbReference type="AlphaFoldDB" id="A0A8S3X3W7"/>
<reference evidence="1" key="1">
    <citation type="submission" date="2021-04" db="EMBL/GenBank/DDBJ databases">
        <authorList>
            <person name="Tunstrom K."/>
        </authorList>
    </citation>
    <scope>NUCLEOTIDE SEQUENCE</scope>
</reference>
<sequence>MQRQDGAFGPLKVEDIASILENYDDFYPDSEEEDCVTQDEVRSDVEGEMVDYIESTIQSDIMEIIQSPSQ</sequence>
<proteinExistence type="predicted"/>